<sequence length="227" mass="25259">MKKLLLLTAILLSVGAFAQEDKMNQGIFVSGEGIVKVVPDQVVIKSQIEHEGVNANTVKKENDQTADAILKYLKSQDIPEKNIQTDYVNLNKRYNYNDKSYTYVARQAISITLEDLDKYEEIISGLLENGLNGISGIQFKSSEVEIHKTEARKRAVLAAKRKAEEFAGPLNQEVGKAITISESSGNNFQPVYRMADMKMSEESGSQETLSPGEMEIRVTVNVGFQLH</sequence>
<dbReference type="PANTHER" id="PTHR34387:SF1">
    <property type="entry name" value="PERIPLASMIC IMMUNOGENIC PROTEIN"/>
    <property type="match status" value="1"/>
</dbReference>
<feature type="signal peptide" evidence="1">
    <location>
        <begin position="1"/>
        <end position="18"/>
    </location>
</feature>
<gene>
    <name evidence="2" type="ORF">SAMN05660413_01729</name>
</gene>
<dbReference type="Gene3D" id="3.30.110.170">
    <property type="entry name" value="Protein of unknown function (DUF541), domain 1"/>
    <property type="match status" value="1"/>
</dbReference>
<dbReference type="PANTHER" id="PTHR34387">
    <property type="entry name" value="SLR1258 PROTEIN"/>
    <property type="match status" value="1"/>
</dbReference>
<dbReference type="InterPro" id="IPR007497">
    <property type="entry name" value="SIMPL/DUF541"/>
</dbReference>
<organism evidence="2 3">
    <name type="scientific">Salegentibacter flavus</name>
    <dbReference type="NCBI Taxonomy" id="287099"/>
    <lineage>
        <taxon>Bacteria</taxon>
        <taxon>Pseudomonadati</taxon>
        <taxon>Bacteroidota</taxon>
        <taxon>Flavobacteriia</taxon>
        <taxon>Flavobacteriales</taxon>
        <taxon>Flavobacteriaceae</taxon>
        <taxon>Salegentibacter</taxon>
    </lineage>
</organism>
<evidence type="ECO:0000313" key="3">
    <source>
        <dbReference type="Proteomes" id="UP000199153"/>
    </source>
</evidence>
<evidence type="ECO:0008006" key="4">
    <source>
        <dbReference type="Google" id="ProtNLM"/>
    </source>
</evidence>
<keyword evidence="3" id="KW-1185">Reference proteome</keyword>
<dbReference type="OrthoDB" id="6021921at2"/>
<dbReference type="Pfam" id="PF04402">
    <property type="entry name" value="SIMPL"/>
    <property type="match status" value="1"/>
</dbReference>
<dbReference type="EMBL" id="FOVL01000009">
    <property type="protein sequence ID" value="SFN58615.1"/>
    <property type="molecule type" value="Genomic_DNA"/>
</dbReference>
<protein>
    <recommendedName>
        <fullName evidence="4">SIMPL domain-containing protein</fullName>
    </recommendedName>
</protein>
<reference evidence="2 3" key="1">
    <citation type="submission" date="2016-10" db="EMBL/GenBank/DDBJ databases">
        <authorList>
            <person name="de Groot N.N."/>
        </authorList>
    </citation>
    <scope>NUCLEOTIDE SEQUENCE [LARGE SCALE GENOMIC DNA]</scope>
    <source>
        <strain evidence="2 3">DSM 17794</strain>
    </source>
</reference>
<dbReference type="Proteomes" id="UP000199153">
    <property type="component" value="Unassembled WGS sequence"/>
</dbReference>
<evidence type="ECO:0000313" key="2">
    <source>
        <dbReference type="EMBL" id="SFN58615.1"/>
    </source>
</evidence>
<accession>A0A1I5A831</accession>
<feature type="chain" id="PRO_5011768039" description="SIMPL domain-containing protein" evidence="1">
    <location>
        <begin position="19"/>
        <end position="227"/>
    </location>
</feature>
<keyword evidence="1" id="KW-0732">Signal</keyword>
<dbReference type="STRING" id="287099.SAMN05660413_01729"/>
<dbReference type="RefSeq" id="WP_093408390.1">
    <property type="nucleotide sequence ID" value="NZ_FOVL01000009.1"/>
</dbReference>
<evidence type="ECO:0000256" key="1">
    <source>
        <dbReference type="SAM" id="SignalP"/>
    </source>
</evidence>
<dbReference type="InterPro" id="IPR052022">
    <property type="entry name" value="26kDa_periplasmic_antigen"/>
</dbReference>
<name>A0A1I5A831_9FLAO</name>
<dbReference type="Gene3D" id="3.30.70.2970">
    <property type="entry name" value="Protein of unknown function (DUF541), domain 2"/>
    <property type="match status" value="1"/>
</dbReference>
<dbReference type="AlphaFoldDB" id="A0A1I5A831"/>
<proteinExistence type="predicted"/>
<dbReference type="GO" id="GO:0006974">
    <property type="term" value="P:DNA damage response"/>
    <property type="evidence" value="ECO:0007669"/>
    <property type="project" value="TreeGrafter"/>
</dbReference>